<dbReference type="Pfam" id="PF01925">
    <property type="entry name" value="TauE"/>
    <property type="match status" value="1"/>
</dbReference>
<feature type="transmembrane region" description="Helical" evidence="8">
    <location>
        <begin position="36"/>
        <end position="60"/>
    </location>
</feature>
<comment type="subcellular location">
    <subcellularLocation>
        <location evidence="1 8">Cell membrane</location>
        <topology evidence="1 8">Multi-pass membrane protein</topology>
    </subcellularLocation>
</comment>
<dbReference type="InterPro" id="IPR002781">
    <property type="entry name" value="TM_pro_TauE-like"/>
</dbReference>
<gene>
    <name evidence="9" type="ORF">F4V43_17960</name>
</gene>
<evidence type="ECO:0000313" key="9">
    <source>
        <dbReference type="EMBL" id="KAA8997179.1"/>
    </source>
</evidence>
<protein>
    <recommendedName>
        <fullName evidence="8">Probable membrane transporter protein</fullName>
    </recommendedName>
</protein>
<evidence type="ECO:0000313" key="10">
    <source>
        <dbReference type="Proteomes" id="UP000367750"/>
    </source>
</evidence>
<feature type="transmembrane region" description="Helical" evidence="8">
    <location>
        <begin position="195"/>
        <end position="214"/>
    </location>
</feature>
<name>A0A5J5FUH3_9BACL</name>
<evidence type="ECO:0000256" key="7">
    <source>
        <dbReference type="ARBA" id="ARBA00023136"/>
    </source>
</evidence>
<reference evidence="9 10" key="1">
    <citation type="submission" date="2019-09" db="EMBL/GenBank/DDBJ databases">
        <title>Bacillus ochoae sp. nov., Paenibacillus whitsoniae sp. nov., Paenibacillus spiritus sp. nov. Isolated from the Mars Exploration Rover during spacecraft assembly.</title>
        <authorList>
            <person name="Seuylemezian A."/>
            <person name="Vaishampayan P."/>
        </authorList>
    </citation>
    <scope>NUCLEOTIDE SEQUENCE [LARGE SCALE GENOMIC DNA]</scope>
    <source>
        <strain evidence="9 10">MER_111</strain>
    </source>
</reference>
<comment type="caution">
    <text evidence="9">The sequence shown here is derived from an EMBL/GenBank/DDBJ whole genome shotgun (WGS) entry which is preliminary data.</text>
</comment>
<evidence type="ECO:0000256" key="2">
    <source>
        <dbReference type="ARBA" id="ARBA00009142"/>
    </source>
</evidence>
<dbReference type="GO" id="GO:0005886">
    <property type="term" value="C:plasma membrane"/>
    <property type="evidence" value="ECO:0007669"/>
    <property type="project" value="UniProtKB-SubCell"/>
</dbReference>
<sequence>MKLWMVFEVMAVVAAAGFIQGLTSFGFSLVSMPLLSLWLPVTQAVPLVVILSLLTNLVILAQAYKKVRLGRIWALLAASLAAAPLGAYLLTAVPASALKGAAGLLILGYTLLLLNGRSFKVRNERLAFVPVGLVSGLLNGSLSMSGPPVALFLSGQGMDRDAFRANLTAYACMLNIITLAAFGREGLVDASLLRLLLQLTPALLIGVWVGTAAVRRLDEKAFKKVTLWLLVVSSLWSIAGALGAVR</sequence>
<evidence type="ECO:0000256" key="8">
    <source>
        <dbReference type="RuleBase" id="RU363041"/>
    </source>
</evidence>
<evidence type="ECO:0000256" key="3">
    <source>
        <dbReference type="ARBA" id="ARBA00022448"/>
    </source>
</evidence>
<dbReference type="Proteomes" id="UP000367750">
    <property type="component" value="Unassembled WGS sequence"/>
</dbReference>
<evidence type="ECO:0000256" key="1">
    <source>
        <dbReference type="ARBA" id="ARBA00004651"/>
    </source>
</evidence>
<keyword evidence="5 8" id="KW-0812">Transmembrane</keyword>
<feature type="transmembrane region" description="Helical" evidence="8">
    <location>
        <begin position="165"/>
        <end position="183"/>
    </location>
</feature>
<dbReference type="EMBL" id="VYKK01000030">
    <property type="protein sequence ID" value="KAA8997179.1"/>
    <property type="molecule type" value="Genomic_DNA"/>
</dbReference>
<dbReference type="OrthoDB" id="7843147at2"/>
<keyword evidence="7 8" id="KW-0472">Membrane</keyword>
<evidence type="ECO:0000256" key="4">
    <source>
        <dbReference type="ARBA" id="ARBA00022475"/>
    </source>
</evidence>
<keyword evidence="4 8" id="KW-1003">Cell membrane</keyword>
<keyword evidence="6 8" id="KW-1133">Transmembrane helix</keyword>
<evidence type="ECO:0000256" key="5">
    <source>
        <dbReference type="ARBA" id="ARBA00022692"/>
    </source>
</evidence>
<dbReference type="RefSeq" id="WP_150459644.1">
    <property type="nucleotide sequence ID" value="NZ_VYKK01000030.1"/>
</dbReference>
<feature type="transmembrane region" description="Helical" evidence="8">
    <location>
        <begin position="126"/>
        <end position="145"/>
    </location>
</feature>
<proteinExistence type="inferred from homology"/>
<comment type="similarity">
    <text evidence="2 8">Belongs to the 4-toluene sulfonate uptake permease (TSUP) (TC 2.A.102) family.</text>
</comment>
<keyword evidence="10" id="KW-1185">Reference proteome</keyword>
<dbReference type="AlphaFoldDB" id="A0A5J5FUH3"/>
<dbReference type="InterPro" id="IPR052017">
    <property type="entry name" value="TSUP"/>
</dbReference>
<dbReference type="PANTHER" id="PTHR30269:SF37">
    <property type="entry name" value="MEMBRANE TRANSPORTER PROTEIN"/>
    <property type="match status" value="1"/>
</dbReference>
<organism evidence="9 10">
    <name type="scientific">Paenibacillus spiritus</name>
    <dbReference type="NCBI Taxonomy" id="2496557"/>
    <lineage>
        <taxon>Bacteria</taxon>
        <taxon>Bacillati</taxon>
        <taxon>Bacillota</taxon>
        <taxon>Bacilli</taxon>
        <taxon>Bacillales</taxon>
        <taxon>Paenibacillaceae</taxon>
        <taxon>Paenibacillus</taxon>
    </lineage>
</organism>
<evidence type="ECO:0000256" key="6">
    <source>
        <dbReference type="ARBA" id="ARBA00022989"/>
    </source>
</evidence>
<feature type="transmembrane region" description="Helical" evidence="8">
    <location>
        <begin position="96"/>
        <end position="114"/>
    </location>
</feature>
<keyword evidence="3" id="KW-0813">Transport</keyword>
<feature type="transmembrane region" description="Helical" evidence="8">
    <location>
        <begin position="226"/>
        <end position="245"/>
    </location>
</feature>
<accession>A0A5J5FUH3</accession>
<feature type="transmembrane region" description="Helical" evidence="8">
    <location>
        <begin position="72"/>
        <end position="90"/>
    </location>
</feature>
<dbReference type="PANTHER" id="PTHR30269">
    <property type="entry name" value="TRANSMEMBRANE PROTEIN YFCA"/>
    <property type="match status" value="1"/>
</dbReference>